<dbReference type="Pfam" id="PF02602">
    <property type="entry name" value="HEM4"/>
    <property type="match status" value="1"/>
</dbReference>
<evidence type="ECO:0000313" key="2">
    <source>
        <dbReference type="EMBL" id="SDF19172.1"/>
    </source>
</evidence>
<dbReference type="OrthoDB" id="7204250at2"/>
<dbReference type="STRING" id="218672.SAMN04489759_101555"/>
<dbReference type="GO" id="GO:0033014">
    <property type="term" value="P:tetrapyrrole biosynthetic process"/>
    <property type="evidence" value="ECO:0007669"/>
    <property type="project" value="InterPro"/>
</dbReference>
<dbReference type="AlphaFoldDB" id="A0A1G7J2E6"/>
<sequence length="232" mass="24028">MAQPRLLLTRPRPGAETFLARLSPALRVGAVISPLIEIVPNDASPDLTSYAGVIFTSANAVAHAPAGKGRPAYCVGPQTTQAATAAGWQAQMPGLDAEAMIAALSGRTELGPLLHLAGKHRRGDVAGVLSKTGLQVDVATLYDQRLLPLSEEAQALLHGDAPVLVPLFSPRSAAQFAQAATRTDAVLAVSISAAAAEALEALPLRAHDIAAEPTGEAMAEAVEKLFRRTTLP</sequence>
<protein>
    <submittedName>
        <fullName evidence="2">Uroporphyrinogen-III synthase</fullName>
    </submittedName>
</protein>
<proteinExistence type="predicted"/>
<organism evidence="2 3">
    <name type="scientific">Sulfitobacter delicatus</name>
    <dbReference type="NCBI Taxonomy" id="218672"/>
    <lineage>
        <taxon>Bacteria</taxon>
        <taxon>Pseudomonadati</taxon>
        <taxon>Pseudomonadota</taxon>
        <taxon>Alphaproteobacteria</taxon>
        <taxon>Rhodobacterales</taxon>
        <taxon>Roseobacteraceae</taxon>
        <taxon>Sulfitobacter</taxon>
    </lineage>
</organism>
<dbReference type="CDD" id="cd06578">
    <property type="entry name" value="HemD"/>
    <property type="match status" value="1"/>
</dbReference>
<dbReference type="Gene3D" id="3.40.50.10090">
    <property type="match status" value="2"/>
</dbReference>
<dbReference type="EMBL" id="FNBP01000001">
    <property type="protein sequence ID" value="SDF19172.1"/>
    <property type="molecule type" value="Genomic_DNA"/>
</dbReference>
<name>A0A1G7J2E6_9RHOB</name>
<dbReference type="RefSeq" id="WP_093738907.1">
    <property type="nucleotide sequence ID" value="NZ_FNBP01000001.1"/>
</dbReference>
<reference evidence="3" key="1">
    <citation type="submission" date="2016-10" db="EMBL/GenBank/DDBJ databases">
        <authorList>
            <person name="Varghese N."/>
            <person name="Submissions S."/>
        </authorList>
    </citation>
    <scope>NUCLEOTIDE SEQUENCE [LARGE SCALE GENOMIC DNA]</scope>
    <source>
        <strain evidence="3">DSM 16477</strain>
    </source>
</reference>
<accession>A0A1G7J2E6</accession>
<dbReference type="InterPro" id="IPR003754">
    <property type="entry name" value="4pyrrol_synth_uPrphyn_synth"/>
</dbReference>
<keyword evidence="3" id="KW-1185">Reference proteome</keyword>
<evidence type="ECO:0000259" key="1">
    <source>
        <dbReference type="Pfam" id="PF02602"/>
    </source>
</evidence>
<dbReference type="SUPFAM" id="SSF69618">
    <property type="entry name" value="HemD-like"/>
    <property type="match status" value="1"/>
</dbReference>
<evidence type="ECO:0000313" key="3">
    <source>
        <dbReference type="Proteomes" id="UP000199399"/>
    </source>
</evidence>
<gene>
    <name evidence="2" type="ORF">SAMN04489759_101555</name>
</gene>
<dbReference type="Proteomes" id="UP000199399">
    <property type="component" value="Unassembled WGS sequence"/>
</dbReference>
<feature type="domain" description="Tetrapyrrole biosynthesis uroporphyrinogen III synthase" evidence="1">
    <location>
        <begin position="29"/>
        <end position="219"/>
    </location>
</feature>
<dbReference type="GO" id="GO:0004852">
    <property type="term" value="F:uroporphyrinogen-III synthase activity"/>
    <property type="evidence" value="ECO:0007669"/>
    <property type="project" value="InterPro"/>
</dbReference>
<dbReference type="InterPro" id="IPR036108">
    <property type="entry name" value="4pyrrol_syn_uPrphyn_synt_sf"/>
</dbReference>